<feature type="compositionally biased region" description="Polar residues" evidence="1">
    <location>
        <begin position="115"/>
        <end position="139"/>
    </location>
</feature>
<dbReference type="EMBL" id="JACGWO010000001">
    <property type="protein sequence ID" value="KAK4439984.1"/>
    <property type="molecule type" value="Genomic_DNA"/>
</dbReference>
<sequence>MPTVEEHVSGYFHVAKYEQTYEAIIHPIPDPKHWIEESEEISQIDRDEMIMPPLYRRQPRRPKKARKKGPDEVNNGGNVTRKGTVMTCSNCGETTHNKKTCKKQLQDKQPHKNKTPNVARSTVEPFTQSSTLTNDNITTVKGRGRGRDRGITTQSNRGRGRGRGRPRGRGRSNGPLTGYGNWNGIGMSNMNHFVLVVQVLRRSTRFGNVIFSSQSSSNDFSVAKDYGEHDP</sequence>
<feature type="region of interest" description="Disordered" evidence="1">
    <location>
        <begin position="56"/>
        <end position="81"/>
    </location>
</feature>
<comment type="caution">
    <text evidence="2">The sequence shown here is derived from an EMBL/GenBank/DDBJ whole genome shotgun (WGS) entry which is preliminary data.</text>
</comment>
<name>A0AAE2CZP2_9LAMI</name>
<evidence type="ECO:0000313" key="3">
    <source>
        <dbReference type="Proteomes" id="UP001293254"/>
    </source>
</evidence>
<accession>A0AAE2CZP2</accession>
<evidence type="ECO:0000256" key="1">
    <source>
        <dbReference type="SAM" id="MobiDB-lite"/>
    </source>
</evidence>
<feature type="region of interest" description="Disordered" evidence="1">
    <location>
        <begin position="102"/>
        <end position="176"/>
    </location>
</feature>
<feature type="compositionally biased region" description="Basic residues" evidence="1">
    <location>
        <begin position="57"/>
        <end position="67"/>
    </location>
</feature>
<dbReference type="AlphaFoldDB" id="A0AAE2CZP2"/>
<evidence type="ECO:0008006" key="4">
    <source>
        <dbReference type="Google" id="ProtNLM"/>
    </source>
</evidence>
<dbReference type="Proteomes" id="UP001293254">
    <property type="component" value="Unassembled WGS sequence"/>
</dbReference>
<protein>
    <recommendedName>
        <fullName evidence="4">CCHC-type domain-containing protein</fullName>
    </recommendedName>
</protein>
<gene>
    <name evidence="2" type="ORF">Salat_0333300</name>
</gene>
<feature type="compositionally biased region" description="Basic residues" evidence="1">
    <location>
        <begin position="158"/>
        <end position="170"/>
    </location>
</feature>
<evidence type="ECO:0000313" key="2">
    <source>
        <dbReference type="EMBL" id="KAK4439984.1"/>
    </source>
</evidence>
<reference evidence="2" key="2">
    <citation type="journal article" date="2024" name="Plant">
        <title>Genomic evolution and insights into agronomic trait innovations of Sesamum species.</title>
        <authorList>
            <person name="Miao H."/>
            <person name="Wang L."/>
            <person name="Qu L."/>
            <person name="Liu H."/>
            <person name="Sun Y."/>
            <person name="Le M."/>
            <person name="Wang Q."/>
            <person name="Wei S."/>
            <person name="Zheng Y."/>
            <person name="Lin W."/>
            <person name="Duan Y."/>
            <person name="Cao H."/>
            <person name="Xiong S."/>
            <person name="Wang X."/>
            <person name="Wei L."/>
            <person name="Li C."/>
            <person name="Ma Q."/>
            <person name="Ju M."/>
            <person name="Zhao R."/>
            <person name="Li G."/>
            <person name="Mu C."/>
            <person name="Tian Q."/>
            <person name="Mei H."/>
            <person name="Zhang T."/>
            <person name="Gao T."/>
            <person name="Zhang H."/>
        </authorList>
    </citation>
    <scope>NUCLEOTIDE SEQUENCE</scope>
    <source>
        <strain evidence="2">3651</strain>
    </source>
</reference>
<proteinExistence type="predicted"/>
<keyword evidence="3" id="KW-1185">Reference proteome</keyword>
<reference evidence="2" key="1">
    <citation type="submission" date="2020-06" db="EMBL/GenBank/DDBJ databases">
        <authorList>
            <person name="Li T."/>
            <person name="Hu X."/>
            <person name="Zhang T."/>
            <person name="Song X."/>
            <person name="Zhang H."/>
            <person name="Dai N."/>
            <person name="Sheng W."/>
            <person name="Hou X."/>
            <person name="Wei L."/>
        </authorList>
    </citation>
    <scope>NUCLEOTIDE SEQUENCE</scope>
    <source>
        <strain evidence="2">3651</strain>
        <tissue evidence="2">Leaf</tissue>
    </source>
</reference>
<organism evidence="2 3">
    <name type="scientific">Sesamum alatum</name>
    <dbReference type="NCBI Taxonomy" id="300844"/>
    <lineage>
        <taxon>Eukaryota</taxon>
        <taxon>Viridiplantae</taxon>
        <taxon>Streptophyta</taxon>
        <taxon>Embryophyta</taxon>
        <taxon>Tracheophyta</taxon>
        <taxon>Spermatophyta</taxon>
        <taxon>Magnoliopsida</taxon>
        <taxon>eudicotyledons</taxon>
        <taxon>Gunneridae</taxon>
        <taxon>Pentapetalae</taxon>
        <taxon>asterids</taxon>
        <taxon>lamiids</taxon>
        <taxon>Lamiales</taxon>
        <taxon>Pedaliaceae</taxon>
        <taxon>Sesamum</taxon>
    </lineage>
</organism>